<sequence>MKGLKLTQIKSHGFDLNFNRYQLWEYVLLPVQYRRPPVWLTETGRIIHHLQTWAEAHEYFKALAPHYDELDFEGEL</sequence>
<reference evidence="1" key="1">
    <citation type="journal article" date="2015" name="Nature">
        <title>Complex archaea that bridge the gap between prokaryotes and eukaryotes.</title>
        <authorList>
            <person name="Spang A."/>
            <person name="Saw J.H."/>
            <person name="Jorgensen S.L."/>
            <person name="Zaremba-Niedzwiedzka K."/>
            <person name="Martijn J."/>
            <person name="Lind A.E."/>
            <person name="van Eijk R."/>
            <person name="Schleper C."/>
            <person name="Guy L."/>
            <person name="Ettema T.J."/>
        </authorList>
    </citation>
    <scope>NUCLEOTIDE SEQUENCE</scope>
</reference>
<organism evidence="1">
    <name type="scientific">marine sediment metagenome</name>
    <dbReference type="NCBI Taxonomy" id="412755"/>
    <lineage>
        <taxon>unclassified sequences</taxon>
        <taxon>metagenomes</taxon>
        <taxon>ecological metagenomes</taxon>
    </lineage>
</organism>
<name>A0A0F9C2M4_9ZZZZ</name>
<comment type="caution">
    <text evidence="1">The sequence shown here is derived from an EMBL/GenBank/DDBJ whole genome shotgun (WGS) entry which is preliminary data.</text>
</comment>
<protein>
    <submittedName>
        <fullName evidence="1">Uncharacterized protein</fullName>
    </submittedName>
</protein>
<dbReference type="AlphaFoldDB" id="A0A0F9C2M4"/>
<gene>
    <name evidence="1" type="ORF">LCGC14_2375310</name>
</gene>
<dbReference type="EMBL" id="LAZR01035103">
    <property type="protein sequence ID" value="KKL28419.1"/>
    <property type="molecule type" value="Genomic_DNA"/>
</dbReference>
<accession>A0A0F9C2M4</accession>
<proteinExistence type="predicted"/>
<evidence type="ECO:0000313" key="1">
    <source>
        <dbReference type="EMBL" id="KKL28419.1"/>
    </source>
</evidence>